<protein>
    <submittedName>
        <fullName evidence="1">Uncharacterized protein</fullName>
    </submittedName>
</protein>
<evidence type="ECO:0000313" key="2">
    <source>
        <dbReference type="Proteomes" id="UP000626092"/>
    </source>
</evidence>
<comment type="caution">
    <text evidence="1">The sequence shown here is derived from an EMBL/GenBank/DDBJ whole genome shotgun (WGS) entry which is preliminary data.</text>
</comment>
<dbReference type="AlphaFoldDB" id="A0A834LMP3"/>
<organism evidence="1 2">
    <name type="scientific">Rhododendron simsii</name>
    <name type="common">Sims's rhododendron</name>
    <dbReference type="NCBI Taxonomy" id="118357"/>
    <lineage>
        <taxon>Eukaryota</taxon>
        <taxon>Viridiplantae</taxon>
        <taxon>Streptophyta</taxon>
        <taxon>Embryophyta</taxon>
        <taxon>Tracheophyta</taxon>
        <taxon>Spermatophyta</taxon>
        <taxon>Magnoliopsida</taxon>
        <taxon>eudicotyledons</taxon>
        <taxon>Gunneridae</taxon>
        <taxon>Pentapetalae</taxon>
        <taxon>asterids</taxon>
        <taxon>Ericales</taxon>
        <taxon>Ericaceae</taxon>
        <taxon>Ericoideae</taxon>
        <taxon>Rhodoreae</taxon>
        <taxon>Rhododendron</taxon>
    </lineage>
</organism>
<name>A0A834LMP3_RHOSS</name>
<dbReference type="EMBL" id="WJXA01000004">
    <property type="protein sequence ID" value="KAF7145314.1"/>
    <property type="molecule type" value="Genomic_DNA"/>
</dbReference>
<evidence type="ECO:0000313" key="1">
    <source>
        <dbReference type="EMBL" id="KAF7145314.1"/>
    </source>
</evidence>
<sequence length="119" mass="14015">MAATATYPPPPPYYKLYKDYIQNPNSAPEQLPPIESTYVLFGANYTERFYPFSRLRQVVTHHGVPQVQLGCWWAPTFDQKICLYFGCRRMMCFQAWKNKESASCILRDLILVCFHFNFM</sequence>
<accession>A0A834LMP3</accession>
<dbReference type="Proteomes" id="UP000626092">
    <property type="component" value="Unassembled WGS sequence"/>
</dbReference>
<gene>
    <name evidence="1" type="ORF">RHSIM_Rhsim04G0093100</name>
</gene>
<keyword evidence="2" id="KW-1185">Reference proteome</keyword>
<reference evidence="1" key="1">
    <citation type="submission" date="2019-11" db="EMBL/GenBank/DDBJ databases">
        <authorList>
            <person name="Liu Y."/>
            <person name="Hou J."/>
            <person name="Li T.-Q."/>
            <person name="Guan C.-H."/>
            <person name="Wu X."/>
            <person name="Wu H.-Z."/>
            <person name="Ling F."/>
            <person name="Zhang R."/>
            <person name="Shi X.-G."/>
            <person name="Ren J.-P."/>
            <person name="Chen E.-F."/>
            <person name="Sun J.-M."/>
        </authorList>
    </citation>
    <scope>NUCLEOTIDE SEQUENCE</scope>
    <source>
        <strain evidence="1">Adult_tree_wgs_1</strain>
        <tissue evidence="1">Leaves</tissue>
    </source>
</reference>
<proteinExistence type="predicted"/>